<dbReference type="EMBL" id="CALNXJ010000069">
    <property type="protein sequence ID" value="CAH3158921.1"/>
    <property type="molecule type" value="Genomic_DNA"/>
</dbReference>
<evidence type="ECO:0000256" key="1">
    <source>
        <dbReference type="ARBA" id="ARBA00022729"/>
    </source>
</evidence>
<dbReference type="SMART" id="SM00409">
    <property type="entry name" value="IG"/>
    <property type="match status" value="2"/>
</dbReference>
<feature type="domain" description="Ig-like" evidence="5">
    <location>
        <begin position="34"/>
        <end position="116"/>
    </location>
</feature>
<dbReference type="InterPro" id="IPR003599">
    <property type="entry name" value="Ig_sub"/>
</dbReference>
<dbReference type="SMART" id="SM00408">
    <property type="entry name" value="IGc2"/>
    <property type="match status" value="2"/>
</dbReference>
<dbReference type="AlphaFoldDB" id="A0AAU9XV23"/>
<comment type="caution">
    <text evidence="6">The sequence shown here is derived from an EMBL/GenBank/DDBJ whole genome shotgun (WGS) entry which is preliminary data.</text>
</comment>
<dbReference type="Pfam" id="PF13927">
    <property type="entry name" value="Ig_3"/>
    <property type="match status" value="1"/>
</dbReference>
<name>A0AAU9XV23_9CNID</name>
<dbReference type="SUPFAM" id="SSF48726">
    <property type="entry name" value="Immunoglobulin"/>
    <property type="match status" value="2"/>
</dbReference>
<sequence>MFQTLPHFHCYDMWIKNKLDEFLHYNPFVFLLGPPVVEIIPPVLSTLRDVTANFTCNAYGFPLPNIVWMKQTSSGESEISASSVNVQINSHNGSSQLIVQNTSTVDSGYYICKASNYVSGTARAFLGVVYPASHEDPDLCPTSFDATIGESVQLCSPFQEFPPPQVSWELPNGTLIETGSTILHVTIKTENDFGRYRCIARSLEKNVLTTNITIRKRISKPYINDTKIVLTDGVKFVWEEVQGASDYLLRLPETNFLKENSLLGAGTNTSVEIPYSSLLFKRDTKKRPLKVVIEVWAYGNSSVVVKGTRYTNVEIRSGAANSTVSLMSLLKSTSNEKYLTKTTRYTDEK</sequence>
<keyword evidence="4" id="KW-0393">Immunoglobulin domain</keyword>
<dbReference type="InterPro" id="IPR013783">
    <property type="entry name" value="Ig-like_fold"/>
</dbReference>
<evidence type="ECO:0000256" key="2">
    <source>
        <dbReference type="ARBA" id="ARBA00022737"/>
    </source>
</evidence>
<keyword evidence="3" id="KW-1015">Disulfide bond</keyword>
<dbReference type="Proteomes" id="UP001159428">
    <property type="component" value="Unassembled WGS sequence"/>
</dbReference>
<reference evidence="6 7" key="1">
    <citation type="submission" date="2022-05" db="EMBL/GenBank/DDBJ databases">
        <authorList>
            <consortium name="Genoscope - CEA"/>
            <person name="William W."/>
        </authorList>
    </citation>
    <scope>NUCLEOTIDE SEQUENCE [LARGE SCALE GENOMIC DNA]</scope>
</reference>
<dbReference type="PROSITE" id="PS50835">
    <property type="entry name" value="IG_LIKE"/>
    <property type="match status" value="2"/>
</dbReference>
<feature type="domain" description="Ig-like" evidence="5">
    <location>
        <begin position="131"/>
        <end position="215"/>
    </location>
</feature>
<evidence type="ECO:0000313" key="6">
    <source>
        <dbReference type="EMBL" id="CAH3158921.1"/>
    </source>
</evidence>
<gene>
    <name evidence="6" type="ORF">PMEA_00030698</name>
</gene>
<evidence type="ECO:0000256" key="3">
    <source>
        <dbReference type="ARBA" id="ARBA00023157"/>
    </source>
</evidence>
<dbReference type="InterPro" id="IPR007110">
    <property type="entry name" value="Ig-like_dom"/>
</dbReference>
<dbReference type="CDD" id="cd00096">
    <property type="entry name" value="Ig"/>
    <property type="match status" value="1"/>
</dbReference>
<keyword evidence="7" id="KW-1185">Reference proteome</keyword>
<dbReference type="PANTHER" id="PTHR12231:SF253">
    <property type="entry name" value="DPR-INTERACTING PROTEIN ETA, ISOFORM B-RELATED"/>
    <property type="match status" value="1"/>
</dbReference>
<evidence type="ECO:0000259" key="5">
    <source>
        <dbReference type="PROSITE" id="PS50835"/>
    </source>
</evidence>
<dbReference type="Gene3D" id="2.60.40.10">
    <property type="entry name" value="Immunoglobulins"/>
    <property type="match status" value="2"/>
</dbReference>
<dbReference type="InterPro" id="IPR051170">
    <property type="entry name" value="Neural/epithelial_adhesion"/>
</dbReference>
<protein>
    <recommendedName>
        <fullName evidence="5">Ig-like domain-containing protein</fullName>
    </recommendedName>
</protein>
<dbReference type="InterPro" id="IPR003598">
    <property type="entry name" value="Ig_sub2"/>
</dbReference>
<dbReference type="PANTHER" id="PTHR12231">
    <property type="entry name" value="CTX-RELATED TYPE I TRANSMEMBRANE PROTEIN"/>
    <property type="match status" value="1"/>
</dbReference>
<dbReference type="InterPro" id="IPR036179">
    <property type="entry name" value="Ig-like_dom_sf"/>
</dbReference>
<proteinExistence type="predicted"/>
<keyword evidence="1" id="KW-0732">Signal</keyword>
<keyword evidence="2" id="KW-0677">Repeat</keyword>
<evidence type="ECO:0000313" key="7">
    <source>
        <dbReference type="Proteomes" id="UP001159428"/>
    </source>
</evidence>
<accession>A0AAU9XV23</accession>
<organism evidence="6 7">
    <name type="scientific">Pocillopora meandrina</name>
    <dbReference type="NCBI Taxonomy" id="46732"/>
    <lineage>
        <taxon>Eukaryota</taxon>
        <taxon>Metazoa</taxon>
        <taxon>Cnidaria</taxon>
        <taxon>Anthozoa</taxon>
        <taxon>Hexacorallia</taxon>
        <taxon>Scleractinia</taxon>
        <taxon>Astrocoeniina</taxon>
        <taxon>Pocilloporidae</taxon>
        <taxon>Pocillopora</taxon>
    </lineage>
</organism>
<evidence type="ECO:0000256" key="4">
    <source>
        <dbReference type="ARBA" id="ARBA00023319"/>
    </source>
</evidence>